<dbReference type="RefSeq" id="WP_095326457.1">
    <property type="nucleotide sequence ID" value="NZ_JAUPFF010000001.1"/>
</dbReference>
<dbReference type="EMBL" id="NPCC01000010">
    <property type="protein sequence ID" value="PAE89187.1"/>
    <property type="molecule type" value="Genomic_DNA"/>
</dbReference>
<dbReference type="GO" id="GO:0016853">
    <property type="term" value="F:isomerase activity"/>
    <property type="evidence" value="ECO:0007669"/>
    <property type="project" value="UniProtKB-KW"/>
</dbReference>
<accession>A0A268P0C3</accession>
<feature type="domain" description="Xylose isomerase-like TIM barrel" evidence="1">
    <location>
        <begin position="20"/>
        <end position="306"/>
    </location>
</feature>
<dbReference type="Gene3D" id="3.20.20.150">
    <property type="entry name" value="Divalent-metal-dependent TIM barrel enzymes"/>
    <property type="match status" value="1"/>
</dbReference>
<evidence type="ECO:0000259" key="1">
    <source>
        <dbReference type="Pfam" id="PF01261"/>
    </source>
</evidence>
<evidence type="ECO:0000313" key="3">
    <source>
        <dbReference type="Proteomes" id="UP000216207"/>
    </source>
</evidence>
<gene>
    <name evidence="2" type="ORF">CHH72_09175</name>
</gene>
<keyword evidence="2" id="KW-0413">Isomerase</keyword>
<dbReference type="InterPro" id="IPR050312">
    <property type="entry name" value="IolE/XylAMocC-like"/>
</dbReference>
<name>A0A268P0C3_SHOCL</name>
<dbReference type="InterPro" id="IPR013022">
    <property type="entry name" value="Xyl_isomerase-like_TIM-brl"/>
</dbReference>
<dbReference type="PANTHER" id="PTHR12110">
    <property type="entry name" value="HYDROXYPYRUVATE ISOMERASE"/>
    <property type="match status" value="1"/>
</dbReference>
<evidence type="ECO:0000313" key="2">
    <source>
        <dbReference type="EMBL" id="PAE89187.1"/>
    </source>
</evidence>
<dbReference type="Proteomes" id="UP000216207">
    <property type="component" value="Unassembled WGS sequence"/>
</dbReference>
<sequence>MRLGVFAVLYGEKPLAEMLDHIKDKGLNTVEIATGGYVGDAHCQPEVLLTDENKLAAFKAAFDERGITISALSCHGNGLHPNPQVSNAHDRVFEQTVQLAARLGVETVVTFSGCPGESEQSRYPVWNTCPWPHDFSEMLKWQWEEKVLPYWRQKHRYVKEHGVRVAIEPHPGFVVYNNETLLRLHRECGKQIGANFDPSHYFWQGMDPALCIRELGEAIYHFHAKDTKIEAVNARRNGVLDMKPYRDIANRSWIFRTVGYGHHEEVWREIISALQLIGYKGAISIEHEDGLMTNEEGLTKAIAFLQTAIIRNDAGEMWWA</sequence>
<organism evidence="2 3">
    <name type="scientific">Shouchella clausii</name>
    <name type="common">Alkalihalobacillus clausii</name>
    <dbReference type="NCBI Taxonomy" id="79880"/>
    <lineage>
        <taxon>Bacteria</taxon>
        <taxon>Bacillati</taxon>
        <taxon>Bacillota</taxon>
        <taxon>Bacilli</taxon>
        <taxon>Bacillales</taxon>
        <taxon>Bacillaceae</taxon>
        <taxon>Shouchella</taxon>
    </lineage>
</organism>
<proteinExistence type="predicted"/>
<dbReference type="InterPro" id="IPR036237">
    <property type="entry name" value="Xyl_isomerase-like_sf"/>
</dbReference>
<dbReference type="Pfam" id="PF01261">
    <property type="entry name" value="AP_endonuc_2"/>
    <property type="match status" value="1"/>
</dbReference>
<protein>
    <submittedName>
        <fullName evidence="2">Xylose isomerase</fullName>
    </submittedName>
</protein>
<reference evidence="2 3" key="1">
    <citation type="submission" date="2017-07" db="EMBL/GenBank/DDBJ databases">
        <title>Isolation and whole genome analysis of endospore-forming bacteria from heroin.</title>
        <authorList>
            <person name="Kalinowski J."/>
            <person name="Ahrens B."/>
            <person name="Al-Dilaimi A."/>
            <person name="Winkler A."/>
            <person name="Wibberg D."/>
            <person name="Schleenbecker U."/>
            <person name="Ruckert C."/>
            <person name="Wolfel R."/>
            <person name="Grass G."/>
        </authorList>
    </citation>
    <scope>NUCLEOTIDE SEQUENCE [LARGE SCALE GENOMIC DNA]</scope>
    <source>
        <strain evidence="2 3">7539</strain>
    </source>
</reference>
<dbReference type="SUPFAM" id="SSF51658">
    <property type="entry name" value="Xylose isomerase-like"/>
    <property type="match status" value="1"/>
</dbReference>
<comment type="caution">
    <text evidence="2">The sequence shown here is derived from an EMBL/GenBank/DDBJ whole genome shotgun (WGS) entry which is preliminary data.</text>
</comment>
<dbReference type="AlphaFoldDB" id="A0A268P0C3"/>
<dbReference type="PANTHER" id="PTHR12110:SF21">
    <property type="entry name" value="XYLOSE ISOMERASE-LIKE TIM BARREL DOMAIN-CONTAINING PROTEIN"/>
    <property type="match status" value="1"/>
</dbReference>